<evidence type="ECO:0000256" key="1">
    <source>
        <dbReference type="ARBA" id="ARBA00004127"/>
    </source>
</evidence>
<keyword evidence="2 5" id="KW-0812">Transmembrane</keyword>
<accession>A0A158IUL6</accession>
<dbReference type="Proteomes" id="UP000054717">
    <property type="component" value="Unassembled WGS sequence"/>
</dbReference>
<dbReference type="AlphaFoldDB" id="A0A158IUL6"/>
<dbReference type="PANTHER" id="PTHR31851">
    <property type="entry name" value="FE(2+)/MN(2+) TRANSPORTER PCL1"/>
    <property type="match status" value="1"/>
</dbReference>
<evidence type="ECO:0000256" key="3">
    <source>
        <dbReference type="ARBA" id="ARBA00022989"/>
    </source>
</evidence>
<dbReference type="STRING" id="326475.AWB66_03367"/>
<dbReference type="CDD" id="cd01044">
    <property type="entry name" value="Ferritin_CCC1_N"/>
    <property type="match status" value="1"/>
</dbReference>
<feature type="transmembrane region" description="Helical" evidence="5">
    <location>
        <begin position="318"/>
        <end position="341"/>
    </location>
</feature>
<organism evidence="6 7">
    <name type="scientific">Caballeronia telluris</name>
    <dbReference type="NCBI Taxonomy" id="326475"/>
    <lineage>
        <taxon>Bacteria</taxon>
        <taxon>Pseudomonadati</taxon>
        <taxon>Pseudomonadota</taxon>
        <taxon>Betaproteobacteria</taxon>
        <taxon>Burkholderiales</taxon>
        <taxon>Burkholderiaceae</taxon>
        <taxon>Caballeronia</taxon>
    </lineage>
</organism>
<comment type="caution">
    <text evidence="6">The sequence shown here is derived from an EMBL/GenBank/DDBJ whole genome shotgun (WGS) entry which is preliminary data.</text>
</comment>
<sequence>MASNNELKRYRANLIDELHSAALYETLARVEKDTLRKQVFGELAQSERKHARVWADKLEANGVHVKSRGPGVKTVLMRGLVHVFGPAFVLPSLAAAEYADRNKYAGHPDTAEMSEEEHRHADVVQAMADADKPDASKGAQIASAESWHKGVSSGNDLRAAVLGANDGLVSNFCLLMGVAGAGTSNKTILLTGLAGLIAGACSMALGEWLSVTNARELAKTQIAREADELEHTPEAEEHELSLIYRAKGLDSAVAKRVASQIMRDKDKALDALTREELGLDPAELGGNPWSAAAVSFCLFAIGAIFPAMPFLWANGLTAVIQCIALSVLALAAIGMFTSLFNGRGIAFSAIRQIVIGLVAAGFTFGVGRLLGVSVT</sequence>
<keyword evidence="7" id="KW-1185">Reference proteome</keyword>
<evidence type="ECO:0000313" key="7">
    <source>
        <dbReference type="Proteomes" id="UP000054717"/>
    </source>
</evidence>
<dbReference type="GO" id="GO:0005384">
    <property type="term" value="F:manganese ion transmembrane transporter activity"/>
    <property type="evidence" value="ECO:0007669"/>
    <property type="project" value="InterPro"/>
</dbReference>
<evidence type="ECO:0000256" key="2">
    <source>
        <dbReference type="ARBA" id="ARBA00022692"/>
    </source>
</evidence>
<dbReference type="GO" id="GO:0012505">
    <property type="term" value="C:endomembrane system"/>
    <property type="evidence" value="ECO:0007669"/>
    <property type="project" value="UniProtKB-SubCell"/>
</dbReference>
<dbReference type="CDD" id="cd02433">
    <property type="entry name" value="Nodulin-21_like_2"/>
    <property type="match status" value="1"/>
</dbReference>
<evidence type="ECO:0000256" key="5">
    <source>
        <dbReference type="SAM" id="Phobius"/>
    </source>
</evidence>
<proteinExistence type="predicted"/>
<dbReference type="InterPro" id="IPR039376">
    <property type="entry name" value="Ferritin_CCC1_N"/>
</dbReference>
<dbReference type="RefSeq" id="WP_087631313.1">
    <property type="nucleotide sequence ID" value="NZ_FCNZ02000012.1"/>
</dbReference>
<feature type="transmembrane region" description="Helical" evidence="5">
    <location>
        <begin position="353"/>
        <end position="374"/>
    </location>
</feature>
<dbReference type="SUPFAM" id="SSF47240">
    <property type="entry name" value="Ferritin-like"/>
    <property type="match status" value="1"/>
</dbReference>
<protein>
    <submittedName>
        <fullName evidence="6">VIT family protein</fullName>
    </submittedName>
</protein>
<reference evidence="6" key="1">
    <citation type="submission" date="2016-01" db="EMBL/GenBank/DDBJ databases">
        <authorList>
            <person name="Peeters Charlotte."/>
        </authorList>
    </citation>
    <scope>NUCLEOTIDE SEQUENCE</scope>
    <source>
        <strain evidence="6">LMG 22936</strain>
    </source>
</reference>
<name>A0A158IUL6_9BURK</name>
<comment type="subcellular location">
    <subcellularLocation>
        <location evidence="1">Endomembrane system</location>
        <topology evidence="1">Multi-pass membrane protein</topology>
    </subcellularLocation>
</comment>
<dbReference type="GO" id="GO:0030026">
    <property type="term" value="P:intracellular manganese ion homeostasis"/>
    <property type="evidence" value="ECO:0007669"/>
    <property type="project" value="InterPro"/>
</dbReference>
<dbReference type="InterPro" id="IPR009078">
    <property type="entry name" value="Ferritin-like_SF"/>
</dbReference>
<evidence type="ECO:0000256" key="4">
    <source>
        <dbReference type="ARBA" id="ARBA00023136"/>
    </source>
</evidence>
<dbReference type="Pfam" id="PF01988">
    <property type="entry name" value="VIT1"/>
    <property type="match status" value="1"/>
</dbReference>
<keyword evidence="4 5" id="KW-0472">Membrane</keyword>
<keyword evidence="3 5" id="KW-1133">Transmembrane helix</keyword>
<dbReference type="InterPro" id="IPR008217">
    <property type="entry name" value="Ccc1_fam"/>
</dbReference>
<evidence type="ECO:0000313" key="6">
    <source>
        <dbReference type="EMBL" id="SAL59731.1"/>
    </source>
</evidence>
<feature type="transmembrane region" description="Helical" evidence="5">
    <location>
        <begin position="289"/>
        <end position="312"/>
    </location>
</feature>
<gene>
    <name evidence="6" type="ORF">AWB66_03367</name>
</gene>
<dbReference type="EMBL" id="FCNZ02000012">
    <property type="protein sequence ID" value="SAL59731.1"/>
    <property type="molecule type" value="Genomic_DNA"/>
</dbReference>